<keyword evidence="8" id="KW-1185">Reference proteome</keyword>
<dbReference type="EMBL" id="RBCJ01000006">
    <property type="protein sequence ID" value="RKN76948.1"/>
    <property type="molecule type" value="Genomic_DNA"/>
</dbReference>
<evidence type="ECO:0000256" key="3">
    <source>
        <dbReference type="ARBA" id="ARBA00022692"/>
    </source>
</evidence>
<accession>A0A3B0BX28</accession>
<gene>
    <name evidence="7" type="ORF">D7Z94_24535</name>
</gene>
<keyword evidence="4 6" id="KW-1133">Transmembrane helix</keyword>
<keyword evidence="3 6" id="KW-0812">Transmembrane</keyword>
<evidence type="ECO:0000256" key="4">
    <source>
        <dbReference type="ARBA" id="ARBA00022989"/>
    </source>
</evidence>
<dbReference type="GO" id="GO:0005886">
    <property type="term" value="C:plasma membrane"/>
    <property type="evidence" value="ECO:0007669"/>
    <property type="project" value="UniProtKB-SubCell"/>
</dbReference>
<sequence>MQKSHRIIFNASITYLRFFITIFLSFYTTRITLEVLGVEDFGLYSVIGGIVAMIAFFNTALAQATQRFLSYCIGSGDLNEIRKVFANSIIIHLGLALFLLILLETAGVYYVNNILNVEDDRMRAANILLQLAILASMFNIVSVPYMALLYAKENMFFIAQMDLLIAILRLLIVLGLLYFGDQINMDILVAYGFFVMLAFLFNRIILQIYVRKKYPEYKGVGVLKGFDRRRLLEQALFAGWNLLSVLGSFVRNNGIALVLNSFMGTKINASYSIGNQISNQAQFFTNSLFQALSPQIIGSEGKSNRESMIRLGLLGTKYGALVICLCSIPAIFLMDDLLSIWLKEIPQYTNIMASTLLVCVVLNEFTRGLETMVYAIGKIKNYTIFLSLIKILAIPLSIIVFKLNMGSPIYFVLIILILIEVLTFLFRIVYVKNKNVISFKDYMSIVILKTLFPVGMYILSFFVMSFLISGFITKLVASLVNIIIFLVMVYHFSMEEKDRNGLKKLKSVIFEKIKMKFN</sequence>
<feature type="transmembrane region" description="Helical" evidence="6">
    <location>
        <begin position="41"/>
        <end position="61"/>
    </location>
</feature>
<feature type="transmembrane region" description="Helical" evidence="6">
    <location>
        <begin position="131"/>
        <end position="151"/>
    </location>
</feature>
<feature type="transmembrane region" description="Helical" evidence="6">
    <location>
        <begin position="409"/>
        <end position="430"/>
    </location>
</feature>
<comment type="caution">
    <text evidence="7">The sequence shown here is derived from an EMBL/GenBank/DDBJ whole genome shotgun (WGS) entry which is preliminary data.</text>
</comment>
<proteinExistence type="predicted"/>
<evidence type="ECO:0000256" key="5">
    <source>
        <dbReference type="ARBA" id="ARBA00023136"/>
    </source>
</evidence>
<evidence type="ECO:0008006" key="9">
    <source>
        <dbReference type="Google" id="ProtNLM"/>
    </source>
</evidence>
<evidence type="ECO:0000313" key="7">
    <source>
        <dbReference type="EMBL" id="RKN76948.1"/>
    </source>
</evidence>
<evidence type="ECO:0000256" key="2">
    <source>
        <dbReference type="ARBA" id="ARBA00022475"/>
    </source>
</evidence>
<evidence type="ECO:0000313" key="8">
    <source>
        <dbReference type="Proteomes" id="UP000276603"/>
    </source>
</evidence>
<feature type="transmembrane region" description="Helical" evidence="6">
    <location>
        <begin position="311"/>
        <end position="333"/>
    </location>
</feature>
<comment type="subcellular location">
    <subcellularLocation>
        <location evidence="1">Cell membrane</location>
        <topology evidence="1">Multi-pass membrane protein</topology>
    </subcellularLocation>
</comment>
<evidence type="ECO:0000256" key="1">
    <source>
        <dbReference type="ARBA" id="ARBA00004651"/>
    </source>
</evidence>
<dbReference type="PANTHER" id="PTHR30250:SF26">
    <property type="entry name" value="PSMA PROTEIN"/>
    <property type="match status" value="1"/>
</dbReference>
<organism evidence="7 8">
    <name type="scientific">Ulvibacterium marinum</name>
    <dbReference type="NCBI Taxonomy" id="2419782"/>
    <lineage>
        <taxon>Bacteria</taxon>
        <taxon>Pseudomonadati</taxon>
        <taxon>Bacteroidota</taxon>
        <taxon>Flavobacteriia</taxon>
        <taxon>Flavobacteriales</taxon>
        <taxon>Flavobacteriaceae</taxon>
        <taxon>Ulvibacterium</taxon>
    </lineage>
</organism>
<dbReference type="InterPro" id="IPR050833">
    <property type="entry name" value="Poly_Biosynth_Transport"/>
</dbReference>
<feature type="transmembrane region" description="Helical" evidence="6">
    <location>
        <begin position="345"/>
        <end position="362"/>
    </location>
</feature>
<feature type="transmembrane region" description="Helical" evidence="6">
    <location>
        <begin position="475"/>
        <end position="493"/>
    </location>
</feature>
<keyword evidence="2" id="KW-1003">Cell membrane</keyword>
<dbReference type="RefSeq" id="WP_120714294.1">
    <property type="nucleotide sequence ID" value="NZ_RBCJ01000006.1"/>
</dbReference>
<reference evidence="7 8" key="1">
    <citation type="submission" date="2018-10" db="EMBL/GenBank/DDBJ databases">
        <title>Ulvibacterium marinum gen. nov., sp. nov., a novel marine bacterium of the family Flavobacteriaceae, isolated from a culture of the green alga Ulva prolifera.</title>
        <authorList>
            <person name="Zhang Z."/>
        </authorList>
    </citation>
    <scope>NUCLEOTIDE SEQUENCE [LARGE SCALE GENOMIC DNA]</scope>
    <source>
        <strain evidence="7 8">CCMM003</strain>
    </source>
</reference>
<feature type="transmembrane region" description="Helical" evidence="6">
    <location>
        <begin position="7"/>
        <end position="29"/>
    </location>
</feature>
<feature type="transmembrane region" description="Helical" evidence="6">
    <location>
        <begin position="89"/>
        <end position="111"/>
    </location>
</feature>
<evidence type="ECO:0000256" key="6">
    <source>
        <dbReference type="SAM" id="Phobius"/>
    </source>
</evidence>
<feature type="transmembrane region" description="Helical" evidence="6">
    <location>
        <begin position="442"/>
        <end position="469"/>
    </location>
</feature>
<name>A0A3B0BX28_9FLAO</name>
<keyword evidence="5 6" id="KW-0472">Membrane</keyword>
<dbReference type="AlphaFoldDB" id="A0A3B0BX28"/>
<feature type="transmembrane region" description="Helical" evidence="6">
    <location>
        <begin position="187"/>
        <end position="206"/>
    </location>
</feature>
<dbReference type="PANTHER" id="PTHR30250">
    <property type="entry name" value="PST FAMILY PREDICTED COLANIC ACID TRANSPORTER"/>
    <property type="match status" value="1"/>
</dbReference>
<protein>
    <recommendedName>
        <fullName evidence="9">Lipopolysaccharide biosynthesis protein</fullName>
    </recommendedName>
</protein>
<dbReference type="OrthoDB" id="5365632at2"/>
<feature type="transmembrane region" description="Helical" evidence="6">
    <location>
        <begin position="382"/>
        <end position="403"/>
    </location>
</feature>
<dbReference type="Proteomes" id="UP000276603">
    <property type="component" value="Unassembled WGS sequence"/>
</dbReference>
<feature type="transmembrane region" description="Helical" evidence="6">
    <location>
        <begin position="163"/>
        <end position="181"/>
    </location>
</feature>